<evidence type="ECO:0000256" key="8">
    <source>
        <dbReference type="ARBA" id="ARBA00022848"/>
    </source>
</evidence>
<feature type="chain" id="PRO_5008585216" description="Cytochrome P450" evidence="13">
    <location>
        <begin position="25"/>
        <end position="198"/>
    </location>
</feature>
<dbReference type="InterPro" id="IPR001128">
    <property type="entry name" value="Cyt_P450"/>
</dbReference>
<evidence type="ECO:0000256" key="3">
    <source>
        <dbReference type="ARBA" id="ARBA00004406"/>
    </source>
</evidence>
<evidence type="ECO:0000256" key="11">
    <source>
        <dbReference type="ARBA" id="ARBA00023033"/>
    </source>
</evidence>
<keyword evidence="13" id="KW-0732">Signal</keyword>
<dbReference type="PANTHER" id="PTHR24291:SF189">
    <property type="entry name" value="CYTOCHROME P450 4C3-RELATED"/>
    <property type="match status" value="1"/>
</dbReference>
<feature type="signal peptide" evidence="13">
    <location>
        <begin position="1"/>
        <end position="24"/>
    </location>
</feature>
<dbReference type="AlphaFoldDB" id="A0A1B6IN95"/>
<proteinExistence type="inferred from homology"/>
<comment type="subcellular location">
    <subcellularLocation>
        <location evidence="3">Endoplasmic reticulum membrane</location>
        <topology evidence="3">Peripheral membrane protein</topology>
    </subcellularLocation>
    <subcellularLocation>
        <location evidence="2">Microsome membrane</location>
        <topology evidence="2">Peripheral membrane protein</topology>
    </subcellularLocation>
</comment>
<accession>A0A1B6IN95</accession>
<dbReference type="InterPro" id="IPR050196">
    <property type="entry name" value="Cytochrome_P450_Monoox"/>
</dbReference>
<comment type="similarity">
    <text evidence="4">Belongs to the cytochrome P450 family.</text>
</comment>
<keyword evidence="6" id="KW-0479">Metal-binding</keyword>
<organism evidence="14">
    <name type="scientific">Homalodisca liturata</name>
    <dbReference type="NCBI Taxonomy" id="320908"/>
    <lineage>
        <taxon>Eukaryota</taxon>
        <taxon>Metazoa</taxon>
        <taxon>Ecdysozoa</taxon>
        <taxon>Arthropoda</taxon>
        <taxon>Hexapoda</taxon>
        <taxon>Insecta</taxon>
        <taxon>Pterygota</taxon>
        <taxon>Neoptera</taxon>
        <taxon>Paraneoptera</taxon>
        <taxon>Hemiptera</taxon>
        <taxon>Auchenorrhyncha</taxon>
        <taxon>Membracoidea</taxon>
        <taxon>Cicadellidae</taxon>
        <taxon>Cicadellinae</taxon>
        <taxon>Proconiini</taxon>
        <taxon>Homalodisca</taxon>
    </lineage>
</organism>
<dbReference type="Gene3D" id="1.10.630.10">
    <property type="entry name" value="Cytochrome P450"/>
    <property type="match status" value="1"/>
</dbReference>
<evidence type="ECO:0008006" key="15">
    <source>
        <dbReference type="Google" id="ProtNLM"/>
    </source>
</evidence>
<dbReference type="GO" id="GO:0016705">
    <property type="term" value="F:oxidoreductase activity, acting on paired donors, with incorporation or reduction of molecular oxygen"/>
    <property type="evidence" value="ECO:0007669"/>
    <property type="project" value="InterPro"/>
</dbReference>
<dbReference type="GO" id="GO:0005789">
    <property type="term" value="C:endoplasmic reticulum membrane"/>
    <property type="evidence" value="ECO:0007669"/>
    <property type="project" value="UniProtKB-SubCell"/>
</dbReference>
<evidence type="ECO:0000256" key="10">
    <source>
        <dbReference type="ARBA" id="ARBA00023004"/>
    </source>
</evidence>
<keyword evidence="10" id="KW-0408">Iron</keyword>
<evidence type="ECO:0000256" key="1">
    <source>
        <dbReference type="ARBA" id="ARBA00001971"/>
    </source>
</evidence>
<dbReference type="PANTHER" id="PTHR24291">
    <property type="entry name" value="CYTOCHROME P450 FAMILY 4"/>
    <property type="match status" value="1"/>
</dbReference>
<keyword evidence="7" id="KW-0256">Endoplasmic reticulum</keyword>
<comment type="cofactor">
    <cofactor evidence="1">
        <name>heme</name>
        <dbReference type="ChEBI" id="CHEBI:30413"/>
    </cofactor>
</comment>
<dbReference type="GO" id="GO:0020037">
    <property type="term" value="F:heme binding"/>
    <property type="evidence" value="ECO:0007669"/>
    <property type="project" value="InterPro"/>
</dbReference>
<evidence type="ECO:0000256" key="4">
    <source>
        <dbReference type="ARBA" id="ARBA00010617"/>
    </source>
</evidence>
<keyword evidence="12" id="KW-0472">Membrane</keyword>
<dbReference type="GO" id="GO:0005506">
    <property type="term" value="F:iron ion binding"/>
    <property type="evidence" value="ECO:0007669"/>
    <property type="project" value="InterPro"/>
</dbReference>
<evidence type="ECO:0000256" key="9">
    <source>
        <dbReference type="ARBA" id="ARBA00023002"/>
    </source>
</evidence>
<dbReference type="GO" id="GO:0004497">
    <property type="term" value="F:monooxygenase activity"/>
    <property type="evidence" value="ECO:0007669"/>
    <property type="project" value="UniProtKB-KW"/>
</dbReference>
<dbReference type="Pfam" id="PF00067">
    <property type="entry name" value="p450"/>
    <property type="match status" value="1"/>
</dbReference>
<evidence type="ECO:0000256" key="2">
    <source>
        <dbReference type="ARBA" id="ARBA00004174"/>
    </source>
</evidence>
<evidence type="ECO:0000256" key="12">
    <source>
        <dbReference type="ARBA" id="ARBA00023136"/>
    </source>
</evidence>
<dbReference type="SUPFAM" id="SSF48264">
    <property type="entry name" value="Cytochrome P450"/>
    <property type="match status" value="1"/>
</dbReference>
<keyword evidence="11" id="KW-0503">Monooxygenase</keyword>
<protein>
    <recommendedName>
        <fullName evidence="15">Cytochrome P450</fullName>
    </recommendedName>
</protein>
<dbReference type="InterPro" id="IPR036396">
    <property type="entry name" value="Cyt_P450_sf"/>
</dbReference>
<evidence type="ECO:0000256" key="6">
    <source>
        <dbReference type="ARBA" id="ARBA00022723"/>
    </source>
</evidence>
<dbReference type="EMBL" id="GECU01019329">
    <property type="protein sequence ID" value="JAS88377.1"/>
    <property type="molecule type" value="Transcribed_RNA"/>
</dbReference>
<evidence type="ECO:0000256" key="5">
    <source>
        <dbReference type="ARBA" id="ARBA00022617"/>
    </source>
</evidence>
<keyword evidence="5" id="KW-0349">Heme</keyword>
<name>A0A1B6IN95_9HEMI</name>
<keyword evidence="8" id="KW-0492">Microsome</keyword>
<gene>
    <name evidence="14" type="ORF">g.21430</name>
</gene>
<evidence type="ECO:0000313" key="14">
    <source>
        <dbReference type="EMBL" id="JAS88377.1"/>
    </source>
</evidence>
<sequence length="198" mass="22849">MIVELLLLALLLLVLRLFVFKSKAQRMYDKFPGPRSYPIIGSLLEFDYPNVEVTETFKQLSYKYGPVYMIRMGLDPVICVRSPQDFEAILGSTTIIDKAPSIYWILYSWLNRGLLTSEGSKWRKHRKILTPAFHFRILDKFVPVFEKNARILVEKLGGMVGKEFDIMPTISLCSLDIISGKYSFIVHCNMSRATRKNT</sequence>
<reference evidence="14" key="1">
    <citation type="submission" date="2015-11" db="EMBL/GenBank/DDBJ databases">
        <title>De novo transcriptome assembly of four potential Pierce s Disease insect vectors from Arizona vineyards.</title>
        <authorList>
            <person name="Tassone E.E."/>
        </authorList>
    </citation>
    <scope>NUCLEOTIDE SEQUENCE</scope>
</reference>
<keyword evidence="9" id="KW-0560">Oxidoreductase</keyword>
<evidence type="ECO:0000256" key="7">
    <source>
        <dbReference type="ARBA" id="ARBA00022824"/>
    </source>
</evidence>
<evidence type="ECO:0000256" key="13">
    <source>
        <dbReference type="SAM" id="SignalP"/>
    </source>
</evidence>